<dbReference type="InterPro" id="IPR007837">
    <property type="entry name" value="DinB"/>
</dbReference>
<dbReference type="SUPFAM" id="SSF109854">
    <property type="entry name" value="DinB/YfiT-like putative metalloenzymes"/>
    <property type="match status" value="1"/>
</dbReference>
<reference evidence="4 5" key="1">
    <citation type="journal article" date="2003" name="Proc. Natl. Acad. Sci. U.S.A.">
        <title>Complete genome sequence and analysis of Wolinella succinogenes.</title>
        <authorList>
            <person name="Baar C."/>
            <person name="Eppinger M."/>
            <person name="Raddatz G."/>
            <person name="Simon JM."/>
            <person name="Lanz C."/>
            <person name="Klimmek O."/>
            <person name="Nandakumar R."/>
            <person name="Gross R."/>
            <person name="Rosinus A."/>
            <person name="Keller H."/>
            <person name="Jagtap P."/>
            <person name="Linke B."/>
            <person name="Meyer F."/>
            <person name="Lederer H."/>
            <person name="Schuster S.C."/>
        </authorList>
    </citation>
    <scope>NUCLEOTIDE SEQUENCE [LARGE SCALE GENOMIC DNA]</scope>
    <source>
        <strain evidence="5">ATCC 29543 / DSM 1740 / CCUG 13145 / JCM 31913 / LMG 7466 / NCTC 11488 / FDC 602W</strain>
    </source>
</reference>
<evidence type="ECO:0008006" key="6">
    <source>
        <dbReference type="Google" id="ProtNLM"/>
    </source>
</evidence>
<name>Q7MRP7_WOLSU</name>
<dbReference type="KEGG" id="wsu:WS1150"/>
<feature type="binding site" evidence="3">
    <location>
        <position position="138"/>
    </location>
    <ligand>
        <name>a divalent metal cation</name>
        <dbReference type="ChEBI" id="CHEBI:60240"/>
    </ligand>
</feature>
<proteinExistence type="inferred from homology"/>
<dbReference type="HOGENOM" id="CLU_101283_1_1_7"/>
<dbReference type="Proteomes" id="UP000000422">
    <property type="component" value="Chromosome"/>
</dbReference>
<evidence type="ECO:0000313" key="5">
    <source>
        <dbReference type="Proteomes" id="UP000000422"/>
    </source>
</evidence>
<protein>
    <recommendedName>
        <fullName evidence="6">Damage-inducible protein DinB</fullName>
    </recommendedName>
</protein>
<comment type="similarity">
    <text evidence="1">Belongs to the DinB family.</text>
</comment>
<dbReference type="EMBL" id="BX571660">
    <property type="protein sequence ID" value="CAE10237.1"/>
    <property type="molecule type" value="Genomic_DNA"/>
</dbReference>
<dbReference type="InterPro" id="IPR034660">
    <property type="entry name" value="DinB/YfiT-like"/>
</dbReference>
<dbReference type="Gene3D" id="1.20.120.450">
    <property type="entry name" value="dinb family like domain"/>
    <property type="match status" value="1"/>
</dbReference>
<sequence>MKAQNRLLELAHYNLWCDRRLYKACAEIPKETLHEDLKLYFRSIFGILNHNAIVAELWYSRIKGKPFARAHIHEEVGIGLVELAEVCERMDKVLCDYIKNTTKEKLAKVVEYQSTEGKKHAMDRESILFHLFNHQTHHRGQITAALESLGYDFEPLDYIAYLYEESRQG</sequence>
<keyword evidence="5" id="KW-1185">Reference proteome</keyword>
<dbReference type="PANTHER" id="PTHR37302">
    <property type="entry name" value="SLR1116 PROTEIN"/>
    <property type="match status" value="1"/>
</dbReference>
<dbReference type="eggNOG" id="COG2318">
    <property type="taxonomic scope" value="Bacteria"/>
</dbReference>
<evidence type="ECO:0000256" key="2">
    <source>
        <dbReference type="ARBA" id="ARBA00022723"/>
    </source>
</evidence>
<evidence type="ECO:0000313" key="4">
    <source>
        <dbReference type="EMBL" id="CAE10237.1"/>
    </source>
</evidence>
<accession>Q7MRP7</accession>
<dbReference type="AlphaFoldDB" id="Q7MRP7"/>
<evidence type="ECO:0000256" key="1">
    <source>
        <dbReference type="ARBA" id="ARBA00008635"/>
    </source>
</evidence>
<dbReference type="PANTHER" id="PTHR37302:SF1">
    <property type="entry name" value="PROTEIN DINB"/>
    <property type="match status" value="1"/>
</dbReference>
<evidence type="ECO:0000256" key="3">
    <source>
        <dbReference type="PIRSR" id="PIRSR607837-1"/>
    </source>
</evidence>
<dbReference type="GO" id="GO:0046872">
    <property type="term" value="F:metal ion binding"/>
    <property type="evidence" value="ECO:0007669"/>
    <property type="project" value="UniProtKB-KW"/>
</dbReference>
<keyword evidence="2 3" id="KW-0479">Metal-binding</keyword>
<feature type="binding site" evidence="3">
    <location>
        <position position="134"/>
    </location>
    <ligand>
        <name>a divalent metal cation</name>
        <dbReference type="ChEBI" id="CHEBI:60240"/>
    </ligand>
</feature>
<dbReference type="Pfam" id="PF05163">
    <property type="entry name" value="DinB"/>
    <property type="match status" value="1"/>
</dbReference>
<organism evidence="5">
    <name type="scientific">Wolinella succinogenes (strain ATCC 29543 / DSM 1740 / CCUG 13145 / JCM 31913 / LMG 7466 / NCTC 11488 / FDC 602W)</name>
    <name type="common">Vibrio succinogenes</name>
    <dbReference type="NCBI Taxonomy" id="273121"/>
    <lineage>
        <taxon>Bacteria</taxon>
        <taxon>Pseudomonadati</taxon>
        <taxon>Campylobacterota</taxon>
        <taxon>Epsilonproteobacteria</taxon>
        <taxon>Campylobacterales</taxon>
        <taxon>Helicobacteraceae</taxon>
        <taxon>Wolinella</taxon>
    </lineage>
</organism>
<gene>
    <name evidence="4" type="ordered locus">WS1150</name>
</gene>
<feature type="binding site" evidence="3">
    <location>
        <position position="50"/>
    </location>
    <ligand>
        <name>a divalent metal cation</name>
        <dbReference type="ChEBI" id="CHEBI:60240"/>
    </ligand>
</feature>
<dbReference type="STRING" id="273121.WS1150"/>
<dbReference type="RefSeq" id="WP_011139025.1">
    <property type="nucleotide sequence ID" value="NC_005090.1"/>
</dbReference>